<dbReference type="PRINTS" id="PR00344">
    <property type="entry name" value="BCTRLSENSOR"/>
</dbReference>
<dbReference type="Pfam" id="PF00512">
    <property type="entry name" value="HisKA"/>
    <property type="match status" value="1"/>
</dbReference>
<evidence type="ECO:0000256" key="6">
    <source>
        <dbReference type="ARBA" id="ARBA00022741"/>
    </source>
</evidence>
<comment type="subcellular location">
    <subcellularLocation>
        <location evidence="2">Membrane</location>
    </subcellularLocation>
</comment>
<dbReference type="SMART" id="SM00388">
    <property type="entry name" value="HisKA"/>
    <property type="match status" value="1"/>
</dbReference>
<dbReference type="PROSITE" id="PS50109">
    <property type="entry name" value="HIS_KIN"/>
    <property type="match status" value="1"/>
</dbReference>
<keyword evidence="9" id="KW-0902">Two-component regulatory system</keyword>
<dbReference type="SUPFAM" id="SSF158472">
    <property type="entry name" value="HAMP domain-like"/>
    <property type="match status" value="1"/>
</dbReference>
<keyword evidence="10" id="KW-1133">Transmembrane helix</keyword>
<dbReference type="InterPro" id="IPR005467">
    <property type="entry name" value="His_kinase_dom"/>
</dbReference>
<comment type="caution">
    <text evidence="13">The sequence shown here is derived from an EMBL/GenBank/DDBJ whole genome shotgun (WGS) entry which is preliminary data.</text>
</comment>
<keyword evidence="8 13" id="KW-0067">ATP-binding</keyword>
<dbReference type="GO" id="GO:0005524">
    <property type="term" value="F:ATP binding"/>
    <property type="evidence" value="ECO:0007669"/>
    <property type="project" value="UniProtKB-KW"/>
</dbReference>
<feature type="domain" description="Histidine kinase" evidence="11">
    <location>
        <begin position="370"/>
        <end position="588"/>
    </location>
</feature>
<evidence type="ECO:0000313" key="13">
    <source>
        <dbReference type="EMBL" id="MEW9306674.1"/>
    </source>
</evidence>
<evidence type="ECO:0000256" key="2">
    <source>
        <dbReference type="ARBA" id="ARBA00004370"/>
    </source>
</evidence>
<dbReference type="InterPro" id="IPR003594">
    <property type="entry name" value="HATPase_dom"/>
</dbReference>
<dbReference type="Pfam" id="PF02518">
    <property type="entry name" value="HATPase_c"/>
    <property type="match status" value="1"/>
</dbReference>
<feature type="transmembrane region" description="Helical" evidence="10">
    <location>
        <begin position="277"/>
        <end position="296"/>
    </location>
</feature>
<keyword evidence="4" id="KW-0597">Phosphoprotein</keyword>
<keyword evidence="10" id="KW-0812">Transmembrane</keyword>
<dbReference type="PANTHER" id="PTHR43065:SF10">
    <property type="entry name" value="PEROXIDE STRESS-ACTIVATED HISTIDINE KINASE MAK3"/>
    <property type="match status" value="1"/>
</dbReference>
<dbReference type="CDD" id="cd00082">
    <property type="entry name" value="HisKA"/>
    <property type="match status" value="1"/>
</dbReference>
<evidence type="ECO:0000259" key="12">
    <source>
        <dbReference type="PROSITE" id="PS50885"/>
    </source>
</evidence>
<keyword evidence="6" id="KW-0547">Nucleotide-binding</keyword>
<reference evidence="13 14" key="1">
    <citation type="submission" date="2024-07" db="EMBL/GenBank/DDBJ databases">
        <title>Description of Labrys sedimenti sp. nov., isolated from a diclofenac-degrading enrichment culture.</title>
        <authorList>
            <person name="Tancsics A."/>
            <person name="Csepanyi A."/>
        </authorList>
    </citation>
    <scope>NUCLEOTIDE SEQUENCE [LARGE SCALE GENOMIC DNA]</scope>
    <source>
        <strain evidence="13 14">LMG 23578</strain>
    </source>
</reference>
<dbReference type="InterPro" id="IPR036890">
    <property type="entry name" value="HATPase_C_sf"/>
</dbReference>
<evidence type="ECO:0000256" key="9">
    <source>
        <dbReference type="ARBA" id="ARBA00023012"/>
    </source>
</evidence>
<comment type="catalytic activity">
    <reaction evidence="1">
        <text>ATP + protein L-histidine = ADP + protein N-phospho-L-histidine.</text>
        <dbReference type="EC" id="2.7.13.3"/>
    </reaction>
</comment>
<feature type="transmembrane region" description="Helical" evidence="10">
    <location>
        <begin position="12"/>
        <end position="31"/>
    </location>
</feature>
<dbReference type="Gene3D" id="3.30.565.10">
    <property type="entry name" value="Histidine kinase-like ATPase, C-terminal domain"/>
    <property type="match status" value="1"/>
</dbReference>
<dbReference type="SUPFAM" id="SSF47384">
    <property type="entry name" value="Homodimeric domain of signal transducing histidine kinase"/>
    <property type="match status" value="1"/>
</dbReference>
<dbReference type="Proteomes" id="UP001555786">
    <property type="component" value="Unassembled WGS sequence"/>
</dbReference>
<evidence type="ECO:0000256" key="3">
    <source>
        <dbReference type="ARBA" id="ARBA00012438"/>
    </source>
</evidence>
<keyword evidence="10" id="KW-0472">Membrane</keyword>
<evidence type="ECO:0000259" key="11">
    <source>
        <dbReference type="PROSITE" id="PS50109"/>
    </source>
</evidence>
<dbReference type="SMART" id="SM00304">
    <property type="entry name" value="HAMP"/>
    <property type="match status" value="1"/>
</dbReference>
<name>A0ABV3PM09_9HYPH</name>
<evidence type="ECO:0000256" key="1">
    <source>
        <dbReference type="ARBA" id="ARBA00000085"/>
    </source>
</evidence>
<dbReference type="Pfam" id="PF00672">
    <property type="entry name" value="HAMP"/>
    <property type="match status" value="1"/>
</dbReference>
<gene>
    <name evidence="13" type="ORF">ABXS05_14075</name>
</gene>
<dbReference type="Gene3D" id="1.10.287.130">
    <property type="match status" value="1"/>
</dbReference>
<dbReference type="PANTHER" id="PTHR43065">
    <property type="entry name" value="SENSOR HISTIDINE KINASE"/>
    <property type="match status" value="1"/>
</dbReference>
<protein>
    <recommendedName>
        <fullName evidence="3">histidine kinase</fullName>
        <ecNumber evidence="3">2.7.13.3</ecNumber>
    </recommendedName>
</protein>
<keyword evidence="14" id="KW-1185">Reference proteome</keyword>
<dbReference type="InterPro" id="IPR004358">
    <property type="entry name" value="Sig_transdc_His_kin-like_C"/>
</dbReference>
<dbReference type="EMBL" id="JBFNQD010000004">
    <property type="protein sequence ID" value="MEW9306674.1"/>
    <property type="molecule type" value="Genomic_DNA"/>
</dbReference>
<dbReference type="InterPro" id="IPR036097">
    <property type="entry name" value="HisK_dim/P_sf"/>
</dbReference>
<dbReference type="InterPro" id="IPR003661">
    <property type="entry name" value="HisK_dim/P_dom"/>
</dbReference>
<dbReference type="PROSITE" id="PS50885">
    <property type="entry name" value="HAMP"/>
    <property type="match status" value="1"/>
</dbReference>
<evidence type="ECO:0000256" key="4">
    <source>
        <dbReference type="ARBA" id="ARBA00022553"/>
    </source>
</evidence>
<dbReference type="RefSeq" id="WP_367624596.1">
    <property type="nucleotide sequence ID" value="NZ_JBFNQD010000004.1"/>
</dbReference>
<evidence type="ECO:0000256" key="7">
    <source>
        <dbReference type="ARBA" id="ARBA00022777"/>
    </source>
</evidence>
<dbReference type="SMART" id="SM00387">
    <property type="entry name" value="HATPase_c"/>
    <property type="match status" value="1"/>
</dbReference>
<dbReference type="InterPro" id="IPR003660">
    <property type="entry name" value="HAMP_dom"/>
</dbReference>
<evidence type="ECO:0000313" key="14">
    <source>
        <dbReference type="Proteomes" id="UP001555786"/>
    </source>
</evidence>
<organism evidence="13 14">
    <name type="scientific">Labrys neptuniae</name>
    <dbReference type="NCBI Taxonomy" id="376174"/>
    <lineage>
        <taxon>Bacteria</taxon>
        <taxon>Pseudomonadati</taxon>
        <taxon>Pseudomonadota</taxon>
        <taxon>Alphaproteobacteria</taxon>
        <taxon>Hyphomicrobiales</taxon>
        <taxon>Xanthobacteraceae</taxon>
        <taxon>Labrys</taxon>
    </lineage>
</organism>
<evidence type="ECO:0000256" key="5">
    <source>
        <dbReference type="ARBA" id="ARBA00022679"/>
    </source>
</evidence>
<proteinExistence type="predicted"/>
<evidence type="ECO:0000256" key="8">
    <source>
        <dbReference type="ARBA" id="ARBA00022840"/>
    </source>
</evidence>
<keyword evidence="7" id="KW-0418">Kinase</keyword>
<dbReference type="CDD" id="cd06225">
    <property type="entry name" value="HAMP"/>
    <property type="match status" value="1"/>
</dbReference>
<keyword evidence="5" id="KW-0808">Transferase</keyword>
<dbReference type="SUPFAM" id="SSF55874">
    <property type="entry name" value="ATPase domain of HSP90 chaperone/DNA topoisomerase II/histidine kinase"/>
    <property type="match status" value="1"/>
</dbReference>
<accession>A0ABV3PM09</accession>
<dbReference type="Gene3D" id="6.10.340.10">
    <property type="match status" value="1"/>
</dbReference>
<dbReference type="EC" id="2.7.13.3" evidence="3"/>
<feature type="domain" description="HAMP" evidence="12">
    <location>
        <begin position="298"/>
        <end position="350"/>
    </location>
</feature>
<sequence>MLTVLYKWWSRSIRWKLVGVFVIISVIPMLIATKFATQVVSTTFEDNVEAWLFQTSHFFVANILDQRRETASIADVLAENGSLTALVTGQSREMPPAVSHMINALGYDLLLISDNEGRIVFSSKPATNITSVPFGEGQKLYLDVIDGTPTLMAAGSSTFDYQGQRYHVLIGTLVDQSFVANMGALSSLTVRLYYKVNGQFTQVYASGGQASVALPPATLAEVAGNAADEYTSADIDDEDTSIGIYAPIRDGNNLIGVLFCGLSSESGIADWVTSKNLFIAIFAFGMLLSLGAGLIMSRLLTSPVIRLAEGVNAIAKGDFTQRVPTRRHDELGQLSTAFNSMAQQLEGLRKMEAKLRRRERMTTLGEVAAGLAHEVRNPLGIIKTSAELLQNGANLTEVETRRLGYVIDEVRRIDQLIRDFLAFARPPQRMMDLAPVDLIDRVLGSCQSEIEHQKILVNVEDESGGARIHVDRDQMIQACLNLVLNALQAMEGMPELATAPGLAVRPRLDIRIASEGDEVHFIFADNGPGIPPTLIDRIFDPFVTTKDSGTGLGLARVFAVAEGHGGWIEARNAAHGGAIFELVIPASQRRAGDVPNDPAR</sequence>
<evidence type="ECO:0000256" key="10">
    <source>
        <dbReference type="SAM" id="Phobius"/>
    </source>
</evidence>